<dbReference type="eggNOG" id="COG0491">
    <property type="taxonomic scope" value="Bacteria"/>
</dbReference>
<proteinExistence type="predicted"/>
<dbReference type="SMART" id="SM00849">
    <property type="entry name" value="Lactamase_B"/>
    <property type="match status" value="1"/>
</dbReference>
<gene>
    <name evidence="2" type="ordered locus">Afer_1344</name>
</gene>
<dbReference type="PANTHER" id="PTHR42951">
    <property type="entry name" value="METALLO-BETA-LACTAMASE DOMAIN-CONTAINING"/>
    <property type="match status" value="1"/>
</dbReference>
<evidence type="ECO:0000313" key="2">
    <source>
        <dbReference type="EMBL" id="ACU54270.1"/>
    </source>
</evidence>
<dbReference type="Gene3D" id="3.60.15.10">
    <property type="entry name" value="Ribonuclease Z/Hydroxyacylglutathione hydrolase-like"/>
    <property type="match status" value="1"/>
</dbReference>
<dbReference type="EMBL" id="CP001631">
    <property type="protein sequence ID" value="ACU54270.1"/>
    <property type="molecule type" value="Genomic_DNA"/>
</dbReference>
<dbReference type="InterPro" id="IPR001279">
    <property type="entry name" value="Metallo-B-lactamas"/>
</dbReference>
<dbReference type="InterPro" id="IPR050855">
    <property type="entry name" value="NDM-1-like"/>
</dbReference>
<evidence type="ECO:0000313" key="3">
    <source>
        <dbReference type="Proteomes" id="UP000000771"/>
    </source>
</evidence>
<sequence length="311" mass="33573">MSSSSSSSSSWTPRRDGVLEELAPGVFAYLQPDGSWFLSNAGIVLAGERSVHVDTTATVRRTQALLEAARRVGAPSRRLLVATHHHGDHTNGTATLDPEVMIAQRSVPEELATGIVVPPPGVFTPVEWGEIDVRMPDVLFDDGLTLRFDDHEIEVRAAGRPAHTRGDAVVWLPESRVLFAGDLLFVGGTPFALGGSVQGWIEVIAWLRTFDADVIVPGHGPLATTADLDAVERYLRFVWHLAHEAHEAGVPPLEAARSVDLGEFAAWLDPERLVGNVHRAIAELDGREVDVLAAFGDMIAYNGGRPLTCHA</sequence>
<dbReference type="Pfam" id="PF00753">
    <property type="entry name" value="Lactamase_B"/>
    <property type="match status" value="1"/>
</dbReference>
<evidence type="ECO:0000259" key="1">
    <source>
        <dbReference type="SMART" id="SM00849"/>
    </source>
</evidence>
<accession>C7LZW2</accession>
<name>C7LZW2_ACIFD</name>
<dbReference type="Proteomes" id="UP000000771">
    <property type="component" value="Chromosome"/>
</dbReference>
<protein>
    <submittedName>
        <fullName evidence="2">Beta-lactamase domain protein</fullName>
    </submittedName>
</protein>
<dbReference type="OrthoDB" id="420651at2"/>
<dbReference type="STRING" id="525909.Afer_1344"/>
<dbReference type="InterPro" id="IPR036866">
    <property type="entry name" value="RibonucZ/Hydroxyglut_hydro"/>
</dbReference>
<dbReference type="HOGENOM" id="CLU_056342_1_1_11"/>
<feature type="domain" description="Metallo-beta-lactamase" evidence="1">
    <location>
        <begin position="38"/>
        <end position="219"/>
    </location>
</feature>
<dbReference type="SUPFAM" id="SSF56281">
    <property type="entry name" value="Metallo-hydrolase/oxidoreductase"/>
    <property type="match status" value="1"/>
</dbReference>
<dbReference type="AlphaFoldDB" id="C7LZW2"/>
<keyword evidence="3" id="KW-1185">Reference proteome</keyword>
<organism evidence="2 3">
    <name type="scientific">Acidimicrobium ferrooxidans (strain DSM 10331 / JCM 15462 / NBRC 103882 / ICP)</name>
    <dbReference type="NCBI Taxonomy" id="525909"/>
    <lineage>
        <taxon>Bacteria</taxon>
        <taxon>Bacillati</taxon>
        <taxon>Actinomycetota</taxon>
        <taxon>Acidimicrobiia</taxon>
        <taxon>Acidimicrobiales</taxon>
        <taxon>Acidimicrobiaceae</taxon>
        <taxon>Acidimicrobium</taxon>
    </lineage>
</organism>
<dbReference type="KEGG" id="afo:Afer_1344"/>
<reference evidence="2 3" key="1">
    <citation type="journal article" date="2009" name="Stand. Genomic Sci.">
        <title>Complete genome sequence of Acidimicrobium ferrooxidans type strain (ICP).</title>
        <authorList>
            <person name="Clum A."/>
            <person name="Nolan M."/>
            <person name="Lang E."/>
            <person name="Glavina Del Rio T."/>
            <person name="Tice H."/>
            <person name="Copeland A."/>
            <person name="Cheng J.F."/>
            <person name="Lucas S."/>
            <person name="Chen F."/>
            <person name="Bruce D."/>
            <person name="Goodwin L."/>
            <person name="Pitluck S."/>
            <person name="Ivanova N."/>
            <person name="Mavrommatis K."/>
            <person name="Mikhailova N."/>
            <person name="Pati A."/>
            <person name="Chen A."/>
            <person name="Palaniappan K."/>
            <person name="Goker M."/>
            <person name="Spring S."/>
            <person name="Land M."/>
            <person name="Hauser L."/>
            <person name="Chang Y.J."/>
            <person name="Jeffries C.C."/>
            <person name="Chain P."/>
            <person name="Bristow J."/>
            <person name="Eisen J.A."/>
            <person name="Markowitz V."/>
            <person name="Hugenholtz P."/>
            <person name="Kyrpides N.C."/>
            <person name="Klenk H.P."/>
            <person name="Lapidus A."/>
        </authorList>
    </citation>
    <scope>NUCLEOTIDE SEQUENCE [LARGE SCALE GENOMIC DNA]</scope>
    <source>
        <strain evidence="3">DSM 10331 / JCM 15462 / NBRC 103882 / ICP</strain>
    </source>
</reference>
<dbReference type="CDD" id="cd16282">
    <property type="entry name" value="metallo-hydrolase-like_MBL-fold"/>
    <property type="match status" value="1"/>
</dbReference>
<dbReference type="PANTHER" id="PTHR42951:SF4">
    <property type="entry name" value="ACYL-COENZYME A THIOESTERASE MBLAC2"/>
    <property type="match status" value="1"/>
</dbReference>